<evidence type="ECO:0000313" key="2">
    <source>
        <dbReference type="EMBL" id="VAX01793.1"/>
    </source>
</evidence>
<protein>
    <recommendedName>
        <fullName evidence="1">DUF302 domain-containing protein</fullName>
    </recommendedName>
</protein>
<name>A0A3B1APB1_9ZZZZ</name>
<dbReference type="Gene3D" id="3.30.310.70">
    <property type="entry name" value="TT1751-like domain"/>
    <property type="match status" value="1"/>
</dbReference>
<gene>
    <name evidence="2" type="ORF">MNBD_GAMMA22-147</name>
</gene>
<dbReference type="PANTHER" id="PTHR38342">
    <property type="entry name" value="SLR5037 PROTEIN"/>
    <property type="match status" value="1"/>
</dbReference>
<dbReference type="InterPro" id="IPR005180">
    <property type="entry name" value="DUF302"/>
</dbReference>
<reference evidence="2" key="1">
    <citation type="submission" date="2018-06" db="EMBL/GenBank/DDBJ databases">
        <authorList>
            <person name="Zhirakovskaya E."/>
        </authorList>
    </citation>
    <scope>NUCLEOTIDE SEQUENCE</scope>
</reference>
<dbReference type="PANTHER" id="PTHR38342:SF2">
    <property type="entry name" value="INNER MEMBRANE OR EXPORTED"/>
    <property type="match status" value="1"/>
</dbReference>
<dbReference type="AlphaFoldDB" id="A0A3B1APB1"/>
<dbReference type="InterPro" id="IPR035923">
    <property type="entry name" value="TT1751-like_sf"/>
</dbReference>
<dbReference type="EMBL" id="UOFS01000050">
    <property type="protein sequence ID" value="VAX01793.1"/>
    <property type="molecule type" value="Genomic_DNA"/>
</dbReference>
<sequence length="162" mass="17864">MRQIFTVLLAFASLSVSQFLYAHGSETGHQAEKVSGMITLKSSNSVKATLDKLETVLKKKGITIVTRWSHDDGANKVGIKLRKTELLIFGNPKLGSHFLTSKQTVGIDLPLKALAWEDDAGQVWLSYNDPTYIAKRHDIKDRAKIVAKMTGALKKLTSIAIK</sequence>
<proteinExistence type="predicted"/>
<dbReference type="Pfam" id="PF03625">
    <property type="entry name" value="DUF302"/>
    <property type="match status" value="1"/>
</dbReference>
<accession>A0A3B1APB1</accession>
<dbReference type="SUPFAM" id="SSF103247">
    <property type="entry name" value="TT1751-like"/>
    <property type="match status" value="1"/>
</dbReference>
<feature type="domain" description="DUF302" evidence="1">
    <location>
        <begin position="70"/>
        <end position="130"/>
    </location>
</feature>
<dbReference type="CDD" id="cd14797">
    <property type="entry name" value="DUF302"/>
    <property type="match status" value="1"/>
</dbReference>
<organism evidence="2">
    <name type="scientific">hydrothermal vent metagenome</name>
    <dbReference type="NCBI Taxonomy" id="652676"/>
    <lineage>
        <taxon>unclassified sequences</taxon>
        <taxon>metagenomes</taxon>
        <taxon>ecological metagenomes</taxon>
    </lineage>
</organism>
<evidence type="ECO:0000259" key="1">
    <source>
        <dbReference type="Pfam" id="PF03625"/>
    </source>
</evidence>